<dbReference type="InterPro" id="IPR027417">
    <property type="entry name" value="P-loop_NTPase"/>
</dbReference>
<evidence type="ECO:0000256" key="1">
    <source>
        <dbReference type="SAM" id="MobiDB-lite"/>
    </source>
</evidence>
<dbReference type="PRINTS" id="PR00364">
    <property type="entry name" value="DISEASERSIST"/>
</dbReference>
<proteinExistence type="predicted"/>
<dbReference type="Gene3D" id="1.25.40.10">
    <property type="entry name" value="Tetratricopeptide repeat domain"/>
    <property type="match status" value="1"/>
</dbReference>
<dbReference type="SMART" id="SM00028">
    <property type="entry name" value="TPR"/>
    <property type="match status" value="5"/>
</dbReference>
<gene>
    <name evidence="2" type="ORF">CryarDRAFT_2376</name>
</gene>
<sequence>MSGANESGSRNELSGSTSSSVQAQTINGPVHIGSYLSVQDLPSPRQLPPDIPHFIDREETLRRLDLKLSVGVRSADQPVTVVISAIAGAGGIGKTAVAVHWAHRVRHQFPDGDLYLDFQAYGKGPAISADEALDAFLRALNVPTERIPQTTHERAALFRTICSGRRLLLLLDNVGSAEQVRPLMPASTTCVVVVTSRNTLRGLGVREGASRMQLDALAPDAAARLLAEIIGAERVEAEHAAAAEIAAYCSFLPLPLRVVAERVLDRPGTSLTEISHELSVERERLDLLSRSEDDLAAVRTVFMWSYQNLRIEERIFFAYLGLHPGVEMSVDACVVLSGVERGRVVLLLDSLTSSNLIQERDTKRHRMHDLVRLFAAERAEADLTLERRRNALRNIYLWYLTRSWAAYRIIVPQGWTFPIDESVDLPGARSFRDLPDALAWCETERVNLVDSVRQSKRFGLVRVCWQLAVSASAFLERGSYLENWVQVSQIGIDAARDDADMTARTHLILLLADAHRHRRDFELALERYSEGYELSLQNGDRWRAAFAVRGRAMVLQEKGEFQQVLDAAERARELFEQIGESRGRGLALLSIAGAYNGLRDYQRAGEYCQEALAIFEEIDNRWSIAAARLELGRSNVGQGAPDQARAQFDAAADLYGGLGDRQARAEALAESGRLALSVGDVEQARTTFTEARALFEAMGDPRAASVDAQVKSLSPEQ</sequence>
<dbReference type="InterPro" id="IPR019734">
    <property type="entry name" value="TPR_rpt"/>
</dbReference>
<organism evidence="2 3">
    <name type="scientific">Cryptosporangium arvum DSM 44712</name>
    <dbReference type="NCBI Taxonomy" id="927661"/>
    <lineage>
        <taxon>Bacteria</taxon>
        <taxon>Bacillati</taxon>
        <taxon>Actinomycetota</taxon>
        <taxon>Actinomycetes</taxon>
        <taxon>Cryptosporangiales</taxon>
        <taxon>Cryptosporangiaceae</taxon>
        <taxon>Cryptosporangium</taxon>
    </lineage>
</organism>
<dbReference type="Proteomes" id="UP000021053">
    <property type="component" value="Unassembled WGS sequence"/>
</dbReference>
<keyword evidence="3" id="KW-1185">Reference proteome</keyword>
<dbReference type="InterPro" id="IPR011990">
    <property type="entry name" value="TPR-like_helical_dom_sf"/>
</dbReference>
<dbReference type="HOGENOM" id="CLU_004665_2_1_11"/>
<dbReference type="Gene3D" id="3.40.50.300">
    <property type="entry name" value="P-loop containing nucleotide triphosphate hydrolases"/>
    <property type="match status" value="1"/>
</dbReference>
<name>A0A011AH02_9ACTN</name>
<evidence type="ECO:0000313" key="3">
    <source>
        <dbReference type="Proteomes" id="UP000021053"/>
    </source>
</evidence>
<comment type="caution">
    <text evidence="2">The sequence shown here is derived from an EMBL/GenBank/DDBJ whole genome shotgun (WGS) entry which is preliminary data.</text>
</comment>
<protein>
    <submittedName>
        <fullName evidence="2">ATP-dependent transcriptional regulator</fullName>
    </submittedName>
</protein>
<dbReference type="GO" id="GO:0043531">
    <property type="term" value="F:ADP binding"/>
    <property type="evidence" value="ECO:0007669"/>
    <property type="project" value="InterPro"/>
</dbReference>
<dbReference type="SUPFAM" id="SSF48452">
    <property type="entry name" value="TPR-like"/>
    <property type="match status" value="2"/>
</dbReference>
<evidence type="ECO:0000313" key="2">
    <source>
        <dbReference type="EMBL" id="EXG81266.1"/>
    </source>
</evidence>
<accession>A0A011AH02</accession>
<dbReference type="OrthoDB" id="7628974at2"/>
<dbReference type="PANTHER" id="PTHR47691">
    <property type="entry name" value="REGULATOR-RELATED"/>
    <property type="match status" value="1"/>
</dbReference>
<dbReference type="EMBL" id="JFBT01000001">
    <property type="protein sequence ID" value="EXG81266.1"/>
    <property type="molecule type" value="Genomic_DNA"/>
</dbReference>
<dbReference type="PANTHER" id="PTHR47691:SF3">
    <property type="entry name" value="HTH-TYPE TRANSCRIPTIONAL REGULATOR RV0890C-RELATED"/>
    <property type="match status" value="1"/>
</dbReference>
<dbReference type="RefSeq" id="WP_063725698.1">
    <property type="nucleotide sequence ID" value="NZ_KK073874.1"/>
</dbReference>
<dbReference type="AlphaFoldDB" id="A0A011AH02"/>
<reference evidence="2 3" key="1">
    <citation type="submission" date="2013-07" db="EMBL/GenBank/DDBJ databases">
        <authorList>
            <consortium name="DOE Joint Genome Institute"/>
            <person name="Eisen J."/>
            <person name="Huntemann M."/>
            <person name="Han J."/>
            <person name="Chen A."/>
            <person name="Kyrpides N."/>
            <person name="Mavromatis K."/>
            <person name="Markowitz V."/>
            <person name="Palaniappan K."/>
            <person name="Ivanova N."/>
            <person name="Schaumberg A."/>
            <person name="Pati A."/>
            <person name="Liolios K."/>
            <person name="Nordberg H.P."/>
            <person name="Cantor M.N."/>
            <person name="Hua S.X."/>
            <person name="Woyke T."/>
        </authorList>
    </citation>
    <scope>NUCLEOTIDE SEQUENCE [LARGE SCALE GENOMIC DNA]</scope>
    <source>
        <strain evidence="2 3">DSM 44712</strain>
    </source>
</reference>
<feature type="region of interest" description="Disordered" evidence="1">
    <location>
        <begin position="1"/>
        <end position="21"/>
    </location>
</feature>
<dbReference type="SUPFAM" id="SSF52540">
    <property type="entry name" value="P-loop containing nucleoside triphosphate hydrolases"/>
    <property type="match status" value="1"/>
</dbReference>